<feature type="compositionally biased region" description="Low complexity" evidence="1">
    <location>
        <begin position="226"/>
        <end position="246"/>
    </location>
</feature>
<feature type="compositionally biased region" description="Basic and acidic residues" evidence="1">
    <location>
        <begin position="249"/>
        <end position="263"/>
    </location>
</feature>
<keyword evidence="2" id="KW-0472">Membrane</keyword>
<dbReference type="Gene3D" id="2.60.40.10">
    <property type="entry name" value="Immunoglobulins"/>
    <property type="match status" value="1"/>
</dbReference>
<accession>A0ABW8JCC1</accession>
<keyword evidence="2" id="KW-1133">Transmembrane helix</keyword>
<reference evidence="4 5" key="1">
    <citation type="submission" date="2020-10" db="EMBL/GenBank/DDBJ databases">
        <title>Phylogeny of dyella-like bacteria.</title>
        <authorList>
            <person name="Fu J."/>
        </authorList>
    </citation>
    <scope>NUCLEOTIDE SEQUENCE [LARGE SCALE GENOMIC DNA]</scope>
    <source>
        <strain evidence="4 5">JP1</strain>
    </source>
</reference>
<dbReference type="Proteomes" id="UP001620461">
    <property type="component" value="Unassembled WGS sequence"/>
</dbReference>
<evidence type="ECO:0000313" key="4">
    <source>
        <dbReference type="EMBL" id="MFK2898737.1"/>
    </source>
</evidence>
<evidence type="ECO:0000256" key="1">
    <source>
        <dbReference type="SAM" id="MobiDB-lite"/>
    </source>
</evidence>
<sequence length="827" mass="89533">MRLFAHARAVLRDAAARWCGVMLLLLACMPGAAKAVSCANVQPLQLGNSVVILPPGTVGQPYQYTLHATGGVPPYTYHAGSLPPGVTISPGGVLSGTPSSLPLIAVFVAGVRDRHGCIAQQTYKLAIVAPWQPSPAPVPKPAPAPKPPRPPAPAPKPLPPTPLATLPLADTLAAPFSPQSAMDTYLLSDAIFKDKDVLAALKQMSANAASAGGMAPADDPDDTGKDAAAGQDDAADDGSSGDATSKPAASKDDASNGLAKDDSSGAAARQPADAAIEADAQAQFQRMLQPLIGVEYPGQELFAAALDTRLCQFSKDLIVAAANAQGRPAPLFKDSDCPPDWAKLATQDDYVPHDPLPWQQVPQWLMTPALRSLLIDKARQSHPLLNPPAPEWTGKGCGCVRQLSGEIYGFYPYWHNQDKPLPLDFSLLSRISVFALWFKDSGDLVEPAWTTLQDTDFIRTAHRHRTALDYTLYHNDWGFLKDATDDDIKSVSERLAVQAANFIDTPLTDLASRSHAWVPGFANIERYGGGLTLYLDQMPAANDPLRPAFQRYLDRQVRELIAELRRRNRPYVLNIVLRDADLTGANGIWQVNAMTEYLRQAESVDPRGGSVASQNARARSSTNLTLRYLVLLDQPTEHSMREVLSTIDRDKNIDEEACRILLRRVIPIVSTGALTEPELTEDLAYASDNFGGAGFWSAPSLEQPAGRTTAARIRGSFLQRVPRAEQLNAWTCEYRWPLRMAAEALLLVWLIAFMVYQSSCRIRQIGLPYQLGLLLGAIAFLIVGALLLAGDPALAQVRQGNALLGLLLVALIATVAYHMLKPRVERP</sequence>
<evidence type="ECO:0000256" key="2">
    <source>
        <dbReference type="SAM" id="Phobius"/>
    </source>
</evidence>
<organism evidence="4 5">
    <name type="scientific">Dyella jejuensis</name>
    <dbReference type="NCBI Taxonomy" id="1432009"/>
    <lineage>
        <taxon>Bacteria</taxon>
        <taxon>Pseudomonadati</taxon>
        <taxon>Pseudomonadota</taxon>
        <taxon>Gammaproteobacteria</taxon>
        <taxon>Lysobacterales</taxon>
        <taxon>Rhodanobacteraceae</taxon>
        <taxon>Dyella</taxon>
    </lineage>
</organism>
<proteinExistence type="predicted"/>
<protein>
    <submittedName>
        <fullName evidence="4">Uncharacterized protein</fullName>
    </submittedName>
</protein>
<evidence type="ECO:0000313" key="5">
    <source>
        <dbReference type="Proteomes" id="UP001620461"/>
    </source>
</evidence>
<dbReference type="PROSITE" id="PS51257">
    <property type="entry name" value="PROKAR_LIPOPROTEIN"/>
    <property type="match status" value="1"/>
</dbReference>
<feature type="transmembrane region" description="Helical" evidence="2">
    <location>
        <begin position="802"/>
        <end position="820"/>
    </location>
</feature>
<feature type="signal peptide" evidence="3">
    <location>
        <begin position="1"/>
        <end position="35"/>
    </location>
</feature>
<dbReference type="EMBL" id="JADIKJ010000001">
    <property type="protein sequence ID" value="MFK2898737.1"/>
    <property type="molecule type" value="Genomic_DNA"/>
</dbReference>
<feature type="region of interest" description="Disordered" evidence="1">
    <location>
        <begin position="135"/>
        <end position="165"/>
    </location>
</feature>
<feature type="chain" id="PRO_5047503796" evidence="3">
    <location>
        <begin position="36"/>
        <end position="827"/>
    </location>
</feature>
<gene>
    <name evidence="4" type="ORF">ISP15_00100</name>
</gene>
<keyword evidence="2" id="KW-0812">Transmembrane</keyword>
<dbReference type="InterPro" id="IPR013783">
    <property type="entry name" value="Ig-like_fold"/>
</dbReference>
<keyword evidence="5" id="KW-1185">Reference proteome</keyword>
<feature type="compositionally biased region" description="Pro residues" evidence="1">
    <location>
        <begin position="135"/>
        <end position="162"/>
    </location>
</feature>
<comment type="caution">
    <text evidence="4">The sequence shown here is derived from an EMBL/GenBank/DDBJ whole genome shotgun (WGS) entry which is preliminary data.</text>
</comment>
<feature type="region of interest" description="Disordered" evidence="1">
    <location>
        <begin position="210"/>
        <end position="274"/>
    </location>
</feature>
<keyword evidence="3" id="KW-0732">Signal</keyword>
<feature type="transmembrane region" description="Helical" evidence="2">
    <location>
        <begin position="736"/>
        <end position="756"/>
    </location>
</feature>
<feature type="transmembrane region" description="Helical" evidence="2">
    <location>
        <begin position="768"/>
        <end position="790"/>
    </location>
</feature>
<name>A0ABW8JCC1_9GAMM</name>
<dbReference type="RefSeq" id="WP_404543689.1">
    <property type="nucleotide sequence ID" value="NZ_JADIKJ010000001.1"/>
</dbReference>
<evidence type="ECO:0000256" key="3">
    <source>
        <dbReference type="SAM" id="SignalP"/>
    </source>
</evidence>